<dbReference type="STRING" id="439228.SAMN06295920_111172"/>
<feature type="domain" description="Major facilitator superfamily (MFS) profile" evidence="6">
    <location>
        <begin position="23"/>
        <end position="436"/>
    </location>
</feature>
<feature type="transmembrane region" description="Helical" evidence="5">
    <location>
        <begin position="118"/>
        <end position="135"/>
    </location>
</feature>
<dbReference type="InterPro" id="IPR036259">
    <property type="entry name" value="MFS_trans_sf"/>
</dbReference>
<dbReference type="OrthoDB" id="9784658at2"/>
<dbReference type="PANTHER" id="PTHR23508">
    <property type="entry name" value="CARBOXYLIC ACID TRANSPORTER PROTEIN HOMOLOG"/>
    <property type="match status" value="1"/>
</dbReference>
<evidence type="ECO:0000256" key="3">
    <source>
        <dbReference type="ARBA" id="ARBA00022989"/>
    </source>
</evidence>
<dbReference type="Proteomes" id="UP000189818">
    <property type="component" value="Unassembled WGS sequence"/>
</dbReference>
<evidence type="ECO:0000256" key="5">
    <source>
        <dbReference type="SAM" id="Phobius"/>
    </source>
</evidence>
<organism evidence="7 8">
    <name type="scientific">Rhizorhabdus histidinilytica</name>
    <dbReference type="NCBI Taxonomy" id="439228"/>
    <lineage>
        <taxon>Bacteria</taxon>
        <taxon>Pseudomonadati</taxon>
        <taxon>Pseudomonadota</taxon>
        <taxon>Alphaproteobacteria</taxon>
        <taxon>Sphingomonadales</taxon>
        <taxon>Sphingomonadaceae</taxon>
        <taxon>Rhizorhabdus</taxon>
    </lineage>
</organism>
<dbReference type="InterPro" id="IPR011701">
    <property type="entry name" value="MFS"/>
</dbReference>
<dbReference type="PROSITE" id="PS50850">
    <property type="entry name" value="MFS"/>
    <property type="match status" value="1"/>
</dbReference>
<evidence type="ECO:0000313" key="8">
    <source>
        <dbReference type="Proteomes" id="UP000189818"/>
    </source>
</evidence>
<feature type="transmembrane region" description="Helical" evidence="5">
    <location>
        <begin position="382"/>
        <end position="405"/>
    </location>
</feature>
<sequence length="444" mass="46811">MRVSRSPTDVIRQSPMSVYQYAIIALCVLSYASDGVDVVTLSYAAPALMKEWGISAETFGLAYTATPVGIAVGSFFLSPLADKVGRRTLTLWLLGSLVIMLFLTAVSSSLLMLVTLRLLTGVSLGALVVCLNVTVSEFSNEERSNLLVGILHTGYSAGGMVCGALAALLLEPLGWRALFFAAALLSVVSFVLSLFVLAESPMYLVARRPANALQRLNAIFRRMNKPEFDSLPPAPETVAGGRKGRTIIPRALWFGTGLLCLAGFVFTVSGGFMASWRPKLLDMAQMTMTWNGIAGVCTHGAGIFAHLFVGALARKVGERKIAVIFLIGMGLAFTLLGMVPDGAIVPLIVASTLSGFFNVGAFTAIILVTLNYYDASVRSAGLGIMLGCSRVGGIVGPLLGGFAIGAGFGRFWTLFLFAVILAIPVVAAIYARSRATGAPVPAHA</sequence>
<feature type="transmembrane region" description="Helical" evidence="5">
    <location>
        <begin position="345"/>
        <end position="370"/>
    </location>
</feature>
<evidence type="ECO:0000313" key="7">
    <source>
        <dbReference type="EMBL" id="SKC02460.1"/>
    </source>
</evidence>
<evidence type="ECO:0000256" key="1">
    <source>
        <dbReference type="ARBA" id="ARBA00004141"/>
    </source>
</evidence>
<keyword evidence="4 5" id="KW-0472">Membrane</keyword>
<dbReference type="GO" id="GO:0005886">
    <property type="term" value="C:plasma membrane"/>
    <property type="evidence" value="ECO:0007669"/>
    <property type="project" value="TreeGrafter"/>
</dbReference>
<accession>A0A1T5G253</accession>
<feature type="transmembrane region" description="Helical" evidence="5">
    <location>
        <begin position="321"/>
        <end position="339"/>
    </location>
</feature>
<feature type="transmembrane region" description="Helical" evidence="5">
    <location>
        <begin position="58"/>
        <end position="77"/>
    </location>
</feature>
<feature type="transmembrane region" description="Helical" evidence="5">
    <location>
        <begin position="147"/>
        <end position="169"/>
    </location>
</feature>
<dbReference type="Pfam" id="PF07690">
    <property type="entry name" value="MFS_1"/>
    <property type="match status" value="1"/>
</dbReference>
<feature type="transmembrane region" description="Helical" evidence="5">
    <location>
        <begin position="251"/>
        <end position="276"/>
    </location>
</feature>
<gene>
    <name evidence="7" type="ORF">SAMN06295920_111172</name>
</gene>
<proteinExistence type="predicted"/>
<dbReference type="AlphaFoldDB" id="A0A1T5G253"/>
<dbReference type="EMBL" id="FUYM01000011">
    <property type="protein sequence ID" value="SKC02460.1"/>
    <property type="molecule type" value="Genomic_DNA"/>
</dbReference>
<keyword evidence="2 5" id="KW-0812">Transmembrane</keyword>
<feature type="transmembrane region" description="Helical" evidence="5">
    <location>
        <begin position="411"/>
        <end position="431"/>
    </location>
</feature>
<protein>
    <submittedName>
        <fullName evidence="7">Predicted arabinose efflux permease, MFS family</fullName>
    </submittedName>
</protein>
<comment type="subcellular location">
    <subcellularLocation>
        <location evidence="1">Membrane</location>
        <topology evidence="1">Multi-pass membrane protein</topology>
    </subcellularLocation>
</comment>
<name>A0A1T5G253_9SPHN</name>
<dbReference type="GO" id="GO:0046943">
    <property type="term" value="F:carboxylic acid transmembrane transporter activity"/>
    <property type="evidence" value="ECO:0007669"/>
    <property type="project" value="TreeGrafter"/>
</dbReference>
<dbReference type="Gene3D" id="1.20.1250.20">
    <property type="entry name" value="MFS general substrate transporter like domains"/>
    <property type="match status" value="1"/>
</dbReference>
<feature type="transmembrane region" description="Helical" evidence="5">
    <location>
        <begin position="21"/>
        <end position="46"/>
    </location>
</feature>
<feature type="transmembrane region" description="Helical" evidence="5">
    <location>
        <begin position="89"/>
        <end position="112"/>
    </location>
</feature>
<feature type="transmembrane region" description="Helical" evidence="5">
    <location>
        <begin position="175"/>
        <end position="198"/>
    </location>
</feature>
<evidence type="ECO:0000256" key="4">
    <source>
        <dbReference type="ARBA" id="ARBA00023136"/>
    </source>
</evidence>
<keyword evidence="8" id="KW-1185">Reference proteome</keyword>
<reference evidence="8" key="1">
    <citation type="submission" date="2017-02" db="EMBL/GenBank/DDBJ databases">
        <authorList>
            <person name="Varghese N."/>
            <person name="Submissions S."/>
        </authorList>
    </citation>
    <scope>NUCLEOTIDE SEQUENCE [LARGE SCALE GENOMIC DNA]</scope>
    <source>
        <strain evidence="8">UM2</strain>
    </source>
</reference>
<dbReference type="PANTHER" id="PTHR23508:SF10">
    <property type="entry name" value="CARBOXYLIC ACID TRANSPORTER PROTEIN HOMOLOG"/>
    <property type="match status" value="1"/>
</dbReference>
<evidence type="ECO:0000256" key="2">
    <source>
        <dbReference type="ARBA" id="ARBA00022692"/>
    </source>
</evidence>
<feature type="transmembrane region" description="Helical" evidence="5">
    <location>
        <begin position="288"/>
        <end position="309"/>
    </location>
</feature>
<evidence type="ECO:0000259" key="6">
    <source>
        <dbReference type="PROSITE" id="PS50850"/>
    </source>
</evidence>
<dbReference type="InterPro" id="IPR020846">
    <property type="entry name" value="MFS_dom"/>
</dbReference>
<dbReference type="SUPFAM" id="SSF103473">
    <property type="entry name" value="MFS general substrate transporter"/>
    <property type="match status" value="1"/>
</dbReference>
<keyword evidence="3 5" id="KW-1133">Transmembrane helix</keyword>